<dbReference type="InterPro" id="IPR003852">
    <property type="entry name" value="Sig_transdc_His_kinase_KdpD_N"/>
</dbReference>
<dbReference type="AlphaFoldDB" id="T0ZSS2"/>
<sequence length="143" mass="15292">MVADMDEGAIRETALPSELDEDDVFEVGTVRNGAAGRLGNTTSDADKVEVAPAGLFRVYLGAAPGVGKTCAMLDEGARRRERGSDVVIGFVETHGRSRTAALMDGLECIPKKTVEYRGKLLEEMDIEAVLARSPRLALVDELA</sequence>
<evidence type="ECO:0000256" key="3">
    <source>
        <dbReference type="ARBA" id="ARBA00023012"/>
    </source>
</evidence>
<accession>T0ZSS2</accession>
<dbReference type="InterPro" id="IPR052023">
    <property type="entry name" value="Histidine_kinase_KdpD"/>
</dbReference>
<reference evidence="5" key="1">
    <citation type="submission" date="2013-08" db="EMBL/GenBank/DDBJ databases">
        <authorList>
            <person name="Mendez C."/>
            <person name="Richter M."/>
            <person name="Ferrer M."/>
            <person name="Sanchez J."/>
        </authorList>
    </citation>
    <scope>NUCLEOTIDE SEQUENCE</scope>
</reference>
<proteinExistence type="predicted"/>
<evidence type="ECO:0000259" key="4">
    <source>
        <dbReference type="Pfam" id="PF02702"/>
    </source>
</evidence>
<keyword evidence="5" id="KW-0407">Ion channel</keyword>
<dbReference type="PANTHER" id="PTHR45569">
    <property type="entry name" value="SENSOR PROTEIN KDPD"/>
    <property type="match status" value="1"/>
</dbReference>
<dbReference type="PANTHER" id="PTHR45569:SF1">
    <property type="entry name" value="SENSOR PROTEIN KDPD"/>
    <property type="match status" value="1"/>
</dbReference>
<dbReference type="GO" id="GO:0034220">
    <property type="term" value="P:monoatomic ion transmembrane transport"/>
    <property type="evidence" value="ECO:0007669"/>
    <property type="project" value="UniProtKB-KW"/>
</dbReference>
<feature type="non-terminal residue" evidence="5">
    <location>
        <position position="143"/>
    </location>
</feature>
<reference evidence="5" key="2">
    <citation type="journal article" date="2014" name="ISME J.">
        <title>Microbial stratification in low pH oxic and suboxic macroscopic growths along an acid mine drainage.</title>
        <authorList>
            <person name="Mendez-Garcia C."/>
            <person name="Mesa V."/>
            <person name="Sprenger R.R."/>
            <person name="Richter M."/>
            <person name="Diez M.S."/>
            <person name="Solano J."/>
            <person name="Bargiela R."/>
            <person name="Golyshina O.V."/>
            <person name="Manteca A."/>
            <person name="Ramos J.L."/>
            <person name="Gallego J.R."/>
            <person name="Llorente I."/>
            <person name="Martins Dos Santos V.A."/>
            <person name="Jensen O.N."/>
            <person name="Pelaez A.I."/>
            <person name="Sanchez J."/>
            <person name="Ferrer M."/>
        </authorList>
    </citation>
    <scope>NUCLEOTIDE SEQUENCE</scope>
</reference>
<gene>
    <name evidence="5" type="ORF">B1B_12201</name>
</gene>
<comment type="caution">
    <text evidence="5">The sequence shown here is derived from an EMBL/GenBank/DDBJ whole genome shotgun (WGS) entry which is preliminary data.</text>
</comment>
<keyword evidence="5" id="KW-0406">Ion transport</keyword>
<evidence type="ECO:0000313" key="5">
    <source>
        <dbReference type="EMBL" id="EQD47728.1"/>
    </source>
</evidence>
<evidence type="ECO:0000256" key="2">
    <source>
        <dbReference type="ARBA" id="ARBA00022777"/>
    </source>
</evidence>
<organism evidence="5">
    <name type="scientific">mine drainage metagenome</name>
    <dbReference type="NCBI Taxonomy" id="410659"/>
    <lineage>
        <taxon>unclassified sequences</taxon>
        <taxon>metagenomes</taxon>
        <taxon>ecological metagenomes</taxon>
    </lineage>
</organism>
<evidence type="ECO:0000256" key="1">
    <source>
        <dbReference type="ARBA" id="ARBA00022679"/>
    </source>
</evidence>
<keyword evidence="5" id="KW-0813">Transport</keyword>
<dbReference type="EMBL" id="AUZY01007982">
    <property type="protein sequence ID" value="EQD47728.1"/>
    <property type="molecule type" value="Genomic_DNA"/>
</dbReference>
<protein>
    <submittedName>
        <fullName evidence="5">Osmosensitive K+ channel signal transduction histidine kinase</fullName>
    </submittedName>
</protein>
<dbReference type="Pfam" id="PF02702">
    <property type="entry name" value="KdpD"/>
    <property type="match status" value="1"/>
</dbReference>
<keyword evidence="1" id="KW-0808">Transferase</keyword>
<dbReference type="GO" id="GO:0000155">
    <property type="term" value="F:phosphorelay sensor kinase activity"/>
    <property type="evidence" value="ECO:0007669"/>
    <property type="project" value="InterPro"/>
</dbReference>
<keyword evidence="3" id="KW-0902">Two-component regulatory system</keyword>
<keyword evidence="2 5" id="KW-0418">Kinase</keyword>
<name>T0ZSS2_9ZZZZ</name>
<dbReference type="GO" id="GO:0005886">
    <property type="term" value="C:plasma membrane"/>
    <property type="evidence" value="ECO:0007669"/>
    <property type="project" value="TreeGrafter"/>
</dbReference>
<dbReference type="Gene3D" id="3.40.50.300">
    <property type="entry name" value="P-loop containing nucleotide triphosphate hydrolases"/>
    <property type="match status" value="1"/>
</dbReference>
<feature type="domain" description="Signal transduction histidine kinase osmosensitive K+ channel sensor N-terminal" evidence="4">
    <location>
        <begin position="54"/>
        <end position="143"/>
    </location>
</feature>
<dbReference type="InterPro" id="IPR027417">
    <property type="entry name" value="P-loop_NTPase"/>
</dbReference>